<sequence>MPRRPSSGNAEDGVRQEPASHTLHARQETTRSSSSKNEGGTAGESSAWLPHVSHISELLDKHPFTEEEMLRELEALRRRSQRTSAPFNRHILPILAQYVLRDKWGPAAEPYAACLATPDGTPVASFVPAIERLREERRAQRAQQRDRPAHHYAITPATPPQQRPVTPPAGSGSRRRAVSVGTLDGPTIQSATPTPHHIQRREGILPHDSLDASHTTTLGSTVNLGDSHDHSGRQQQCTMKATASRDARTPQSQTSPAHQLNRVMQPSQQVR</sequence>
<name>A0A1X0NQI8_9TRYP</name>
<protein>
    <submittedName>
        <fullName evidence="2">Uncharacterized protein</fullName>
    </submittedName>
</protein>
<organism evidence="2 3">
    <name type="scientific">Trypanosoma theileri</name>
    <dbReference type="NCBI Taxonomy" id="67003"/>
    <lineage>
        <taxon>Eukaryota</taxon>
        <taxon>Discoba</taxon>
        <taxon>Euglenozoa</taxon>
        <taxon>Kinetoplastea</taxon>
        <taxon>Metakinetoplastina</taxon>
        <taxon>Trypanosomatida</taxon>
        <taxon>Trypanosomatidae</taxon>
        <taxon>Trypanosoma</taxon>
    </lineage>
</organism>
<evidence type="ECO:0000256" key="1">
    <source>
        <dbReference type="SAM" id="MobiDB-lite"/>
    </source>
</evidence>
<accession>A0A1X0NQI8</accession>
<reference evidence="2 3" key="1">
    <citation type="submission" date="2017-03" db="EMBL/GenBank/DDBJ databases">
        <title>An alternative strategy for trypanosome survival in the mammalian bloodstream revealed through genome and transcriptome analysis of the ubiquitous bovine parasite Trypanosoma (Megatrypanum) theileri.</title>
        <authorList>
            <person name="Kelly S."/>
            <person name="Ivens A."/>
            <person name="Mott A."/>
            <person name="O'Neill E."/>
            <person name="Emms D."/>
            <person name="Macleod O."/>
            <person name="Voorheis P."/>
            <person name="Matthews J."/>
            <person name="Matthews K."/>
            <person name="Carrington M."/>
        </authorList>
    </citation>
    <scope>NUCLEOTIDE SEQUENCE [LARGE SCALE GENOMIC DNA]</scope>
    <source>
        <strain evidence="2">Edinburgh</strain>
    </source>
</reference>
<dbReference type="STRING" id="67003.A0A1X0NQI8"/>
<feature type="region of interest" description="Disordered" evidence="1">
    <location>
        <begin position="209"/>
        <end position="271"/>
    </location>
</feature>
<dbReference type="AlphaFoldDB" id="A0A1X0NQI8"/>
<evidence type="ECO:0000313" key="3">
    <source>
        <dbReference type="Proteomes" id="UP000192257"/>
    </source>
</evidence>
<feature type="compositionally biased region" description="Basic and acidic residues" evidence="1">
    <location>
        <begin position="137"/>
        <end position="149"/>
    </location>
</feature>
<dbReference type="RefSeq" id="XP_028880844.1">
    <property type="nucleotide sequence ID" value="XM_029027967.1"/>
</dbReference>
<dbReference type="GeneID" id="39987747"/>
<dbReference type="OrthoDB" id="266530at2759"/>
<feature type="compositionally biased region" description="Polar residues" evidence="1">
    <location>
        <begin position="212"/>
        <end position="224"/>
    </location>
</feature>
<feature type="region of interest" description="Disordered" evidence="1">
    <location>
        <begin position="137"/>
        <end position="178"/>
    </location>
</feature>
<comment type="caution">
    <text evidence="2">The sequence shown here is derived from an EMBL/GenBank/DDBJ whole genome shotgun (WGS) entry which is preliminary data.</text>
</comment>
<dbReference type="EMBL" id="NBCO01000026">
    <property type="protein sequence ID" value="ORC86778.1"/>
    <property type="molecule type" value="Genomic_DNA"/>
</dbReference>
<feature type="compositionally biased region" description="Polar residues" evidence="1">
    <location>
        <begin position="249"/>
        <end position="271"/>
    </location>
</feature>
<gene>
    <name evidence="2" type="ORF">TM35_000262300</name>
</gene>
<feature type="non-terminal residue" evidence="2">
    <location>
        <position position="271"/>
    </location>
</feature>
<feature type="region of interest" description="Disordered" evidence="1">
    <location>
        <begin position="1"/>
        <end position="48"/>
    </location>
</feature>
<proteinExistence type="predicted"/>
<dbReference type="VEuPathDB" id="TriTrypDB:TM35_000262300"/>
<evidence type="ECO:0000313" key="2">
    <source>
        <dbReference type="EMBL" id="ORC86778.1"/>
    </source>
</evidence>
<feature type="compositionally biased region" description="Pro residues" evidence="1">
    <location>
        <begin position="157"/>
        <end position="167"/>
    </location>
</feature>
<dbReference type="Proteomes" id="UP000192257">
    <property type="component" value="Unassembled WGS sequence"/>
</dbReference>
<keyword evidence="3" id="KW-1185">Reference proteome</keyword>